<dbReference type="Pfam" id="PF00646">
    <property type="entry name" value="F-box"/>
    <property type="match status" value="1"/>
</dbReference>
<dbReference type="SMART" id="SM00256">
    <property type="entry name" value="FBOX"/>
    <property type="match status" value="1"/>
</dbReference>
<evidence type="ECO:0000313" key="3">
    <source>
        <dbReference type="Proteomes" id="UP000290289"/>
    </source>
</evidence>
<dbReference type="STRING" id="3750.A0A498HDY7"/>
<dbReference type="InterPro" id="IPR055357">
    <property type="entry name" value="LRR_At1g61320_AtMIF1"/>
</dbReference>
<sequence length="787" mass="91151">MYDFPFSVLRNGCVEILSLTRCYLNLPANLSTMRFGSIASMVLDDVYLTDQMVEDLLLGCPNLEASEILGCRGPMHLKICSKGLKRLRIVLGYYFPDDPEKRQTFLVDCPNICSINLDLCAFEESTFKNVSSLVEFRADFVHRIHQSYHQWSKVVRVLEQAPNLKILNVQNWWFKAGPFCFIFSVVIMPKYVSNVFLTSKDTFPKSFMLHNLTVLVLRTGFTQYDLVGMAAMLKLCPNLKTLILEFLFKVEKDESLPEELLDKPVEFNMPCLKQVTMEAYTGSEDDDKFMKILMRHEGALEKIVVVPFQGFENGEKKSLPPVESKPTMEELGINEIPNRTLNDLPDEILLHILSLLPTLDAVQTSLISHKWRPLWSRVPSLNFDYQLFPPSEPLEYTSQFYAEFIDRVLIFRANSPVHTFRLSFIYHSYYGSHVESWVRSAVTRLRARELYLDLFVHDDFHDVETVNHWYDFPFSVLRNGCVEKLGLTRCYLTLPAKLSTRRVWSIRSLFLDQVYLADQMVKDLILGCPNLEELELQKCSGHRHLKICSKRLKRLTLGMFFESSKQRETLLVDCPNLRSISFNCCSFFRLELKNASSLVEFRVDFVHMIHLSYSYWIKVVGLLEQVPNLKHLHVQNWLFMFLTSKDSFPESFMLHNLKILELRTGFTQYDLVGIAALLKLCLNLETMILVYPRKFDPDESLPEELLDKPVEFSIPSLKQVTIKPYTGTEDEGKFVKILTEQGVVLEKIVLVHGQVENRVVVLKSVPPVVMYKKGSQTWNYSLLRNSN</sequence>
<dbReference type="InterPro" id="IPR032675">
    <property type="entry name" value="LRR_dom_sf"/>
</dbReference>
<name>A0A498HDY7_MALDO</name>
<evidence type="ECO:0000313" key="2">
    <source>
        <dbReference type="EMBL" id="RXH68092.1"/>
    </source>
</evidence>
<dbReference type="Gene3D" id="3.80.10.10">
    <property type="entry name" value="Ribonuclease Inhibitor"/>
    <property type="match status" value="2"/>
</dbReference>
<dbReference type="AlphaFoldDB" id="A0A498HDY7"/>
<dbReference type="EMBL" id="RDQH01000343">
    <property type="protein sequence ID" value="RXH68092.1"/>
    <property type="molecule type" value="Genomic_DNA"/>
</dbReference>
<protein>
    <recommendedName>
        <fullName evidence="1">F-box domain-containing protein</fullName>
    </recommendedName>
</protein>
<dbReference type="SUPFAM" id="SSF81383">
    <property type="entry name" value="F-box domain"/>
    <property type="match status" value="1"/>
</dbReference>
<accession>A0A498HDY7</accession>
<dbReference type="PANTHER" id="PTHR34145">
    <property type="entry name" value="OS02G0105600 PROTEIN"/>
    <property type="match status" value="1"/>
</dbReference>
<dbReference type="Pfam" id="PF23622">
    <property type="entry name" value="LRR_At1g61320_AtMIF1"/>
    <property type="match status" value="2"/>
</dbReference>
<evidence type="ECO:0000259" key="1">
    <source>
        <dbReference type="PROSITE" id="PS50181"/>
    </source>
</evidence>
<organism evidence="2 3">
    <name type="scientific">Malus domestica</name>
    <name type="common">Apple</name>
    <name type="synonym">Pyrus malus</name>
    <dbReference type="NCBI Taxonomy" id="3750"/>
    <lineage>
        <taxon>Eukaryota</taxon>
        <taxon>Viridiplantae</taxon>
        <taxon>Streptophyta</taxon>
        <taxon>Embryophyta</taxon>
        <taxon>Tracheophyta</taxon>
        <taxon>Spermatophyta</taxon>
        <taxon>Magnoliopsida</taxon>
        <taxon>eudicotyledons</taxon>
        <taxon>Gunneridae</taxon>
        <taxon>Pentapetalae</taxon>
        <taxon>rosids</taxon>
        <taxon>fabids</taxon>
        <taxon>Rosales</taxon>
        <taxon>Rosaceae</taxon>
        <taxon>Amygdaloideae</taxon>
        <taxon>Maleae</taxon>
        <taxon>Malus</taxon>
    </lineage>
</organism>
<proteinExistence type="predicted"/>
<dbReference type="InterPro" id="IPR053772">
    <property type="entry name" value="At1g61320/At1g61330-like"/>
</dbReference>
<dbReference type="PANTHER" id="PTHR34145:SF28">
    <property type="entry name" value="F-BOX DOMAIN-CONTAINING PROTEIN"/>
    <property type="match status" value="1"/>
</dbReference>
<dbReference type="InterPro" id="IPR053781">
    <property type="entry name" value="F-box_AtFBL13-like"/>
</dbReference>
<dbReference type="PROSITE" id="PS50181">
    <property type="entry name" value="FBOX"/>
    <property type="match status" value="1"/>
</dbReference>
<dbReference type="SUPFAM" id="SSF52047">
    <property type="entry name" value="RNI-like"/>
    <property type="match status" value="2"/>
</dbReference>
<keyword evidence="3" id="KW-1185">Reference proteome</keyword>
<feature type="domain" description="F-box" evidence="1">
    <location>
        <begin position="338"/>
        <end position="386"/>
    </location>
</feature>
<reference evidence="2 3" key="1">
    <citation type="submission" date="2018-10" db="EMBL/GenBank/DDBJ databases">
        <title>A high-quality apple genome assembly.</title>
        <authorList>
            <person name="Hu J."/>
        </authorList>
    </citation>
    <scope>NUCLEOTIDE SEQUENCE [LARGE SCALE GENOMIC DNA]</scope>
    <source>
        <strain evidence="3">cv. HFTH1</strain>
        <tissue evidence="2">Young leaf</tissue>
    </source>
</reference>
<dbReference type="InterPro" id="IPR001810">
    <property type="entry name" value="F-box_dom"/>
</dbReference>
<gene>
    <name evidence="2" type="ORF">DVH24_028239</name>
</gene>
<dbReference type="Proteomes" id="UP000290289">
    <property type="component" value="Chromosome 17"/>
</dbReference>
<dbReference type="InterPro" id="IPR036047">
    <property type="entry name" value="F-box-like_dom_sf"/>
</dbReference>
<comment type="caution">
    <text evidence="2">The sequence shown here is derived from an EMBL/GenBank/DDBJ whole genome shotgun (WGS) entry which is preliminary data.</text>
</comment>
<dbReference type="CDD" id="cd22160">
    <property type="entry name" value="F-box_AtFBL13-like"/>
    <property type="match status" value="1"/>
</dbReference>